<protein>
    <recommendedName>
        <fullName evidence="7">C2H2-type domain-containing protein</fullName>
    </recommendedName>
</protein>
<dbReference type="InterPro" id="IPR054471">
    <property type="entry name" value="GPIID_WHD"/>
</dbReference>
<reference evidence="5" key="1">
    <citation type="submission" date="2016-12" db="EMBL/GenBank/DDBJ databases">
        <title>The genomes of Aspergillus section Nigri reveals drivers in fungal speciation.</title>
        <authorList>
            <consortium name="DOE Joint Genome Institute"/>
            <person name="Vesth T.C."/>
            <person name="Nybo J."/>
            <person name="Theobald S."/>
            <person name="Brandl J."/>
            <person name="Frisvad J.C."/>
            <person name="Nielsen K.F."/>
            <person name="Lyhne E.K."/>
            <person name="Kogle M.E."/>
            <person name="Kuo A."/>
            <person name="Riley R."/>
            <person name="Clum A."/>
            <person name="Nolan M."/>
            <person name="Lipzen A."/>
            <person name="Salamov A."/>
            <person name="Henrissat B."/>
            <person name="Wiebenga A."/>
            <person name="De Vries R.P."/>
            <person name="Grigoriev I.V."/>
            <person name="Mortensen U.H."/>
            <person name="Andersen M.R."/>
            <person name="Baker S.E."/>
        </authorList>
    </citation>
    <scope>NUCLEOTIDE SEQUENCE [LARGE SCALE GENOMIC DNA]</scope>
    <source>
        <strain evidence="5">CBS 113365</strain>
    </source>
</reference>
<organism evidence="5 6">
    <name type="scientific">Aspergillus vadensis (strain CBS 113365 / IMI 142717 / IBT 24658)</name>
    <dbReference type="NCBI Taxonomy" id="1448311"/>
    <lineage>
        <taxon>Eukaryota</taxon>
        <taxon>Fungi</taxon>
        <taxon>Dikarya</taxon>
        <taxon>Ascomycota</taxon>
        <taxon>Pezizomycotina</taxon>
        <taxon>Eurotiomycetes</taxon>
        <taxon>Eurotiomycetidae</taxon>
        <taxon>Eurotiales</taxon>
        <taxon>Aspergillaceae</taxon>
        <taxon>Aspergillus</taxon>
        <taxon>Aspergillus subgen. Circumdati</taxon>
    </lineage>
</organism>
<evidence type="ECO:0000313" key="6">
    <source>
        <dbReference type="Proteomes" id="UP000248405"/>
    </source>
</evidence>
<dbReference type="Proteomes" id="UP000248405">
    <property type="component" value="Unassembled WGS sequence"/>
</dbReference>
<feature type="region of interest" description="Disordered" evidence="2">
    <location>
        <begin position="789"/>
        <end position="828"/>
    </location>
</feature>
<dbReference type="Gene3D" id="3.40.50.300">
    <property type="entry name" value="P-loop containing nucleotide triphosphate hydrolases"/>
    <property type="match status" value="1"/>
</dbReference>
<dbReference type="AlphaFoldDB" id="A0A319B7Q0"/>
<dbReference type="OrthoDB" id="21416at2759"/>
<evidence type="ECO:0000256" key="1">
    <source>
        <dbReference type="ARBA" id="ARBA00022737"/>
    </source>
</evidence>
<sequence>MTSLAALKRSIAKIERKQATERRLQNMRRLSKFVDIMERHGEVIETLLNTTNLLGFVWVLPVRYGANEVSVTVIGESLELLESCNGLIDGYPLVKRAVESMFHDILEFHKTAVAYFRKPMWKQVFQATWSTYKAKFGPVVDSLKRHRQVFGDRLTFAQLEIRVEGIRSADALKKLRKDETMRQLRDIQCWLNSADVACDQESFRRKTILTSLMVEDCLKCYQSTIWFYFRHGDSQRSSFLSLAASVIAQLLDKKSDLIPYVFEEMCRKGKRAFSSETLAKEILEVMMRNSGQVCIILDGLDECSKIERKKVLQWIRLMSEHPQNRDSSDSTICILVSQRDAITSKTLRDIPSLEITSKDTRDDIYTYIRSRGSEVQKKFQLNDESTKAMVELVMEKAGVSPGDLYKELNTKEIPTQLDQAYERILNNILEEQASRTHAVQLLGWLVCAKRRLQWREIQGAVSIDLEAEDVDFEGRQWILDSRDLCDSLVEVKTDGSLELVHATAKLFLIRTNFIDVRQVELRMASLCMGYLALPGFETFLPDESVADLINTGYYTFLDYAVCFWSSHLQEGLKRIIDRQDAMMLIEVLSKFLESHYRHPAKEINIPSSAYEVKRRIEEHGPWSTSEKFLNAFASTQNQISCFTQDAATNECLDIPDVITRIRKILEKTASENTANGRADSRLLYSFYGHRLYKCPRMSCEFFHQGFETVQQRESHLSKHDRAFECSFPQCYRATIGFSSKRQLEKHIADTHEKKAREMHSFPSKRAKIALVCRFCKEEFQDTRAYRMHDCTGSSPKRPQNIEATDKSSTRGVEATTGESNSANSHWQGPGLLTVDEIENMPHLGKKEKVAHKEFVRNLWTVLNDSDRPSQEYETAHTRLTLLSQRLRDVQQAYQEPQLALQQQEQTYDTQVEQQAEWVPWNKVQHFSQLLSSIQERVLGLTFYAPPDMANELVENWIADARLRYGKALQKQEEAQTQLSEFDEEIERRQSQGDMSREEIQGYVDRRRAIARISEEGQEFVQRFTEQQETFKTLWRKKVESGEIVFIPSA</sequence>
<dbReference type="Pfam" id="PF22939">
    <property type="entry name" value="WHD_GPIID"/>
    <property type="match status" value="1"/>
</dbReference>
<evidence type="ECO:0000313" key="5">
    <source>
        <dbReference type="EMBL" id="PYH67824.1"/>
    </source>
</evidence>
<name>A0A319B7Q0_ASPVC</name>
<dbReference type="InterPro" id="IPR027417">
    <property type="entry name" value="P-loop_NTPase"/>
</dbReference>
<proteinExistence type="predicted"/>
<gene>
    <name evidence="5" type="ORF">BO88DRAFT_436259</name>
</gene>
<feature type="domain" description="GPI inositol-deacylase winged helix" evidence="3">
    <location>
        <begin position="432"/>
        <end position="510"/>
    </location>
</feature>
<evidence type="ECO:0000259" key="4">
    <source>
        <dbReference type="Pfam" id="PF24883"/>
    </source>
</evidence>
<feature type="compositionally biased region" description="Polar residues" evidence="2">
    <location>
        <begin position="816"/>
        <end position="826"/>
    </location>
</feature>
<dbReference type="RefSeq" id="XP_025561618.1">
    <property type="nucleotide sequence ID" value="XM_025709550.1"/>
</dbReference>
<dbReference type="GeneID" id="37214142"/>
<evidence type="ECO:0000256" key="2">
    <source>
        <dbReference type="SAM" id="MobiDB-lite"/>
    </source>
</evidence>
<feature type="domain" description="Nephrocystin 3-like N-terminal" evidence="4">
    <location>
        <begin position="206"/>
        <end position="321"/>
    </location>
</feature>
<dbReference type="Pfam" id="PF24883">
    <property type="entry name" value="NPHP3_N"/>
    <property type="match status" value="1"/>
</dbReference>
<dbReference type="PANTHER" id="PTHR10039:SF14">
    <property type="entry name" value="NACHT DOMAIN-CONTAINING PROTEIN"/>
    <property type="match status" value="1"/>
</dbReference>
<accession>A0A319B7Q0</accession>
<evidence type="ECO:0008006" key="7">
    <source>
        <dbReference type="Google" id="ProtNLM"/>
    </source>
</evidence>
<dbReference type="EMBL" id="KZ821628">
    <property type="protein sequence ID" value="PYH67824.1"/>
    <property type="molecule type" value="Genomic_DNA"/>
</dbReference>
<dbReference type="PANTHER" id="PTHR10039">
    <property type="entry name" value="AMELOGENIN"/>
    <property type="match status" value="1"/>
</dbReference>
<keyword evidence="1" id="KW-0677">Repeat</keyword>
<keyword evidence="6" id="KW-1185">Reference proteome</keyword>
<evidence type="ECO:0000259" key="3">
    <source>
        <dbReference type="Pfam" id="PF22939"/>
    </source>
</evidence>
<dbReference type="InterPro" id="IPR056884">
    <property type="entry name" value="NPHP3-like_N"/>
</dbReference>